<comment type="function">
    <text evidence="6">May act as a scaffolding protein within caveolar membranes. Interacts directly with G-protein alpha subunits and can functionally regulate their activity.</text>
</comment>
<evidence type="ECO:0000313" key="8">
    <source>
        <dbReference type="Proteomes" id="UP001186944"/>
    </source>
</evidence>
<dbReference type="Proteomes" id="UP001186944">
    <property type="component" value="Unassembled WGS sequence"/>
</dbReference>
<evidence type="ECO:0000256" key="4">
    <source>
        <dbReference type="ARBA" id="ARBA00023034"/>
    </source>
</evidence>
<evidence type="ECO:0000313" key="7">
    <source>
        <dbReference type="EMBL" id="KAK3103711.1"/>
    </source>
</evidence>
<comment type="caution">
    <text evidence="7">The sequence shown here is derived from an EMBL/GenBank/DDBJ whole genome shotgun (WGS) entry which is preliminary data.</text>
</comment>
<comment type="similarity">
    <text evidence="2 6">Belongs to the caveolin family.</text>
</comment>
<name>A0AA89C2M5_PINIB</name>
<dbReference type="GO" id="GO:0060090">
    <property type="term" value="F:molecular adaptor activity"/>
    <property type="evidence" value="ECO:0007669"/>
    <property type="project" value="TreeGrafter"/>
</dbReference>
<organism evidence="7 8">
    <name type="scientific">Pinctada imbricata</name>
    <name type="common">Atlantic pearl-oyster</name>
    <name type="synonym">Pinctada martensii</name>
    <dbReference type="NCBI Taxonomy" id="66713"/>
    <lineage>
        <taxon>Eukaryota</taxon>
        <taxon>Metazoa</taxon>
        <taxon>Spiralia</taxon>
        <taxon>Lophotrochozoa</taxon>
        <taxon>Mollusca</taxon>
        <taxon>Bivalvia</taxon>
        <taxon>Autobranchia</taxon>
        <taxon>Pteriomorphia</taxon>
        <taxon>Pterioida</taxon>
        <taxon>Pterioidea</taxon>
        <taxon>Pteriidae</taxon>
        <taxon>Pinctada</taxon>
    </lineage>
</organism>
<keyword evidence="3 6" id="KW-1003">Cell membrane</keyword>
<dbReference type="GO" id="GO:0070836">
    <property type="term" value="P:caveola assembly"/>
    <property type="evidence" value="ECO:0007669"/>
    <property type="project" value="InterPro"/>
</dbReference>
<dbReference type="Pfam" id="PF01146">
    <property type="entry name" value="Caveolin"/>
    <property type="match status" value="1"/>
</dbReference>
<evidence type="ECO:0000256" key="3">
    <source>
        <dbReference type="ARBA" id="ARBA00022475"/>
    </source>
</evidence>
<comment type="subcellular location">
    <subcellularLocation>
        <location evidence="1 6">Cell membrane</location>
        <topology evidence="1 6">Peripheral membrane protein</topology>
    </subcellularLocation>
    <subcellularLocation>
        <location evidence="6">Golgi apparatus membrane</location>
        <topology evidence="6">Peripheral membrane protein</topology>
    </subcellularLocation>
    <subcellularLocation>
        <location evidence="6">Membrane</location>
        <location evidence="6">Caveola</location>
        <topology evidence="6">Peripheral membrane protein</topology>
    </subcellularLocation>
</comment>
<keyword evidence="8" id="KW-1185">Reference proteome</keyword>
<proteinExistence type="inferred from homology"/>
<accession>A0AA89C2M5</accession>
<dbReference type="EMBL" id="VSWD01000005">
    <property type="protein sequence ID" value="KAK3103711.1"/>
    <property type="molecule type" value="Genomic_DNA"/>
</dbReference>
<dbReference type="InterPro" id="IPR001612">
    <property type="entry name" value="Caveolin"/>
</dbReference>
<dbReference type="GO" id="GO:0005901">
    <property type="term" value="C:caveola"/>
    <property type="evidence" value="ECO:0007669"/>
    <property type="project" value="UniProtKB-SubCell"/>
</dbReference>
<evidence type="ECO:0000256" key="5">
    <source>
        <dbReference type="ARBA" id="ARBA00023136"/>
    </source>
</evidence>
<keyword evidence="4 6" id="KW-0333">Golgi apparatus</keyword>
<dbReference type="GO" id="GO:0000139">
    <property type="term" value="C:Golgi membrane"/>
    <property type="evidence" value="ECO:0007669"/>
    <property type="project" value="UniProtKB-SubCell"/>
</dbReference>
<dbReference type="PANTHER" id="PTHR10844">
    <property type="entry name" value="CAVEOLIN"/>
    <property type="match status" value="1"/>
</dbReference>
<sequence>MAGSEESASNVRLTIGNEQVDTADVTKGQEIDLKDRDPENLNEDFKVQFHDIIGEPEEGVFSFDKIWIYSFKTYTNTKLWCYRITTLICGIPVSFCWGIYFACLAFNTIWICIPAVKAYNLKLRCAKGCFDSLLEAFVRPCYEASGYIFYNIRIFKGQVRD</sequence>
<protein>
    <recommendedName>
        <fullName evidence="6">Caveolin</fullName>
    </recommendedName>
</protein>
<reference evidence="7" key="1">
    <citation type="submission" date="2019-08" db="EMBL/GenBank/DDBJ databases">
        <title>The improved chromosome-level genome for the pearl oyster Pinctada fucata martensii using PacBio sequencing and Hi-C.</title>
        <authorList>
            <person name="Zheng Z."/>
        </authorList>
    </citation>
    <scope>NUCLEOTIDE SEQUENCE</scope>
    <source>
        <strain evidence="7">ZZ-2019</strain>
        <tissue evidence="7">Adductor muscle</tissue>
    </source>
</reference>
<gene>
    <name evidence="7" type="ORF">FSP39_021241</name>
</gene>
<evidence type="ECO:0000256" key="6">
    <source>
        <dbReference type="RuleBase" id="RU000680"/>
    </source>
</evidence>
<keyword evidence="5 6" id="KW-0472">Membrane</keyword>
<evidence type="ECO:0000256" key="1">
    <source>
        <dbReference type="ARBA" id="ARBA00004202"/>
    </source>
</evidence>
<dbReference type="PANTHER" id="PTHR10844:SF19">
    <property type="entry name" value="CAVEOLIN-2"/>
    <property type="match status" value="1"/>
</dbReference>
<evidence type="ECO:0000256" key="2">
    <source>
        <dbReference type="ARBA" id="ARBA00010988"/>
    </source>
</evidence>
<dbReference type="AlphaFoldDB" id="A0AA89C2M5"/>